<feature type="region of interest" description="Disordered" evidence="1">
    <location>
        <begin position="563"/>
        <end position="591"/>
    </location>
</feature>
<accession>A0A1Y1X2G3</accession>
<feature type="compositionally biased region" description="Low complexity" evidence="1">
    <location>
        <begin position="690"/>
        <end position="700"/>
    </location>
</feature>
<reference evidence="3 4" key="2">
    <citation type="submission" date="2016-08" db="EMBL/GenBank/DDBJ databases">
        <title>Pervasive Adenine N6-methylation of Active Genes in Fungi.</title>
        <authorList>
            <consortium name="DOE Joint Genome Institute"/>
            <person name="Mondo S.J."/>
            <person name="Dannebaum R.O."/>
            <person name="Kuo R.C."/>
            <person name="Labutti K."/>
            <person name="Haridas S."/>
            <person name="Kuo A."/>
            <person name="Salamov A."/>
            <person name="Ahrendt S.R."/>
            <person name="Lipzen A."/>
            <person name="Sullivan W."/>
            <person name="Andreopoulos W.B."/>
            <person name="Clum A."/>
            <person name="Lindquist E."/>
            <person name="Daum C."/>
            <person name="Ramamoorthy G.K."/>
            <person name="Gryganskyi A."/>
            <person name="Culley D."/>
            <person name="Magnuson J.K."/>
            <person name="James T.Y."/>
            <person name="O'Malley M.A."/>
            <person name="Stajich J.E."/>
            <person name="Spatafora J.W."/>
            <person name="Visel A."/>
            <person name="Grigoriev I.V."/>
        </authorList>
    </citation>
    <scope>NUCLEOTIDE SEQUENCE [LARGE SCALE GENOMIC DNA]</scope>
    <source>
        <strain evidence="3 4">S4</strain>
    </source>
</reference>
<reference evidence="3 4" key="1">
    <citation type="submission" date="2016-08" db="EMBL/GenBank/DDBJ databases">
        <title>A Parts List for Fungal Cellulosomes Revealed by Comparative Genomics.</title>
        <authorList>
            <consortium name="DOE Joint Genome Institute"/>
            <person name="Haitjema C.H."/>
            <person name="Gilmore S.P."/>
            <person name="Henske J.K."/>
            <person name="Solomon K.V."/>
            <person name="De Groot R."/>
            <person name="Kuo A."/>
            <person name="Mondo S.J."/>
            <person name="Salamov A.A."/>
            <person name="Labutti K."/>
            <person name="Zhao Z."/>
            <person name="Chiniquy J."/>
            <person name="Barry K."/>
            <person name="Brewer H.M."/>
            <person name="Purvine S.O."/>
            <person name="Wright A.T."/>
            <person name="Boxma B."/>
            <person name="Van Alen T."/>
            <person name="Hackstein J.H."/>
            <person name="Baker S.E."/>
            <person name="Grigoriev I.V."/>
            <person name="O'Malley M.A."/>
        </authorList>
    </citation>
    <scope>NUCLEOTIDE SEQUENCE [LARGE SCALE GENOMIC DNA]</scope>
    <source>
        <strain evidence="3 4">S4</strain>
    </source>
</reference>
<dbReference type="AlphaFoldDB" id="A0A1Y1X2G3"/>
<gene>
    <name evidence="3" type="ORF">BCR32DRAFT_294115</name>
</gene>
<evidence type="ECO:0000313" key="4">
    <source>
        <dbReference type="Proteomes" id="UP000193944"/>
    </source>
</evidence>
<organism evidence="3 4">
    <name type="scientific">Anaeromyces robustus</name>
    <dbReference type="NCBI Taxonomy" id="1754192"/>
    <lineage>
        <taxon>Eukaryota</taxon>
        <taxon>Fungi</taxon>
        <taxon>Fungi incertae sedis</taxon>
        <taxon>Chytridiomycota</taxon>
        <taxon>Chytridiomycota incertae sedis</taxon>
        <taxon>Neocallimastigomycetes</taxon>
        <taxon>Neocallimastigales</taxon>
        <taxon>Neocallimastigaceae</taxon>
        <taxon>Anaeromyces</taxon>
    </lineage>
</organism>
<name>A0A1Y1X2G3_9FUNG</name>
<evidence type="ECO:0000313" key="3">
    <source>
        <dbReference type="EMBL" id="ORX79963.1"/>
    </source>
</evidence>
<dbReference type="Proteomes" id="UP000193944">
    <property type="component" value="Unassembled WGS sequence"/>
</dbReference>
<evidence type="ECO:0000256" key="2">
    <source>
        <dbReference type="SAM" id="SignalP"/>
    </source>
</evidence>
<dbReference type="PANTHER" id="PTHR40050">
    <property type="entry name" value="INNER SPORE COAT PROTEIN H"/>
    <property type="match status" value="1"/>
</dbReference>
<dbReference type="InterPro" id="IPR014867">
    <property type="entry name" value="Spore_coat_CotH_CotH2/3/7"/>
</dbReference>
<sequence>MKIQYLNLALSSIVAVVNAASWKFNVVNIMGTDYDIGIKYNNKVTKMTTENFPLYTTTIESGTSKTYKYVLLDKKGGVVEEESFERTYSDSISNINEVYDRKNKNIQVTSIPRAYEPLYSAETSDFPIYPKNEIYTLYAKCDDETYTDLKHNPFLSGSHKNLNSSNCTISLVTPTESYQREGTLQLVGYNSRSYKKLSWKFKIDKKLFGRKTLKIRGLASDPTLLRDKLAAELFRSVGVPSYSGTYVRVMINEDVWGLYSIVDTIGGKWISSAIHGNKDAHTGFNYKMFSSVPNGPFASLRYLGNDPVKYETSGSYEVDETDKEDTESTNDFYRLIQFTKLFEDWANKYSGNQTKAAVEALEKFFDLESLLRQMVIESLTVAFDNFWAQSGNFAVYYNPEKNKYQIIPYDFDGTFYGSNGSPYYKSDYLTDCITWANNTPSDKYFVNHLMSHELIKKRYQEIMARVVDTVFNVDSLSPFIDSISELIYDDVEWNFNSIDDLDEEIPGHINHFTLQNFKDNINYKIVEYNSKINYNDAHYGIKQWIKVRGGYCTDYVNSILGNASERNSDPIPEPTTTTTVAQKKTTTTTTTVAPKKTTTTTTVAPKKTTTTTTVAPKKTTTTTTVAPKKTTTTTTVIATKKTAIQSKKPTITTSTTTIYIRRPTSTTTTTKESNKLTVTRRPNNRKVNNRKQTTTTTTTTTTTLTTTTNNTKVVITKKITLKKVVTITKVKSD</sequence>
<dbReference type="Pfam" id="PF08757">
    <property type="entry name" value="CotH"/>
    <property type="match status" value="1"/>
</dbReference>
<dbReference type="PANTHER" id="PTHR40050:SF1">
    <property type="entry name" value="INNER SPORE COAT PROTEIN H"/>
    <property type="match status" value="1"/>
</dbReference>
<feature type="signal peptide" evidence="2">
    <location>
        <begin position="1"/>
        <end position="19"/>
    </location>
</feature>
<feature type="chain" id="PRO_5012779149" evidence="2">
    <location>
        <begin position="20"/>
        <end position="733"/>
    </location>
</feature>
<keyword evidence="2" id="KW-0732">Signal</keyword>
<protein>
    <submittedName>
        <fullName evidence="3">Coth-domain-containing protein</fullName>
    </submittedName>
</protein>
<dbReference type="STRING" id="1754192.A0A1Y1X2G3"/>
<comment type="caution">
    <text evidence="3">The sequence shown here is derived from an EMBL/GenBank/DDBJ whole genome shotgun (WGS) entry which is preliminary data.</text>
</comment>
<proteinExistence type="predicted"/>
<dbReference type="OrthoDB" id="10267127at2759"/>
<feature type="compositionally biased region" description="Low complexity" evidence="1">
    <location>
        <begin position="574"/>
        <end position="591"/>
    </location>
</feature>
<keyword evidence="4" id="KW-1185">Reference proteome</keyword>
<evidence type="ECO:0000256" key="1">
    <source>
        <dbReference type="SAM" id="MobiDB-lite"/>
    </source>
</evidence>
<feature type="region of interest" description="Disordered" evidence="1">
    <location>
        <begin position="681"/>
        <end position="700"/>
    </location>
</feature>
<dbReference type="EMBL" id="MCFG01000159">
    <property type="protein sequence ID" value="ORX79963.1"/>
    <property type="molecule type" value="Genomic_DNA"/>
</dbReference>